<feature type="domain" description="RdRp catalytic" evidence="6">
    <location>
        <begin position="564"/>
        <end position="683"/>
    </location>
</feature>
<organism evidence="7">
    <name type="scientific">Anopheles totivirus</name>
    <dbReference type="NCBI Taxonomy" id="1903415"/>
    <lineage>
        <taxon>Viruses</taxon>
        <taxon>Riboviria</taxon>
        <taxon>Orthornavirae</taxon>
        <taxon>Duplornaviricota</taxon>
        <taxon>Chrymotiviricetes</taxon>
        <taxon>Ghabrivirales</taxon>
        <taxon>Betatotivirineae</taxon>
        <taxon>Inseviridae</taxon>
        <taxon>Insevirus</taxon>
        <taxon>Insevirus sani</taxon>
    </lineage>
</organism>
<dbReference type="GO" id="GO:0006351">
    <property type="term" value="P:DNA-templated transcription"/>
    <property type="evidence" value="ECO:0007669"/>
    <property type="project" value="InterPro"/>
</dbReference>
<proteinExistence type="predicted"/>
<sequence>MYSDGKHVEDRNMVRARKVARVGDVNRYDEVFRAAGCCSAWVKPAEKGDHVDAHVFPRKAHVRVHRVGAAQVLEGFTSWRAVMRASEVRIESVPSGQGLDPDKKRQKTSSISCKWCLLREDTKVPNPLELCKGFATLRSLGRILSEQKIEKLESLGSKKQNTGKTENVESVNGKKQKTNADSLDLRDFFSVYSTSVKKHNYSRMSSLNNIALCKLGRVFFKDDHDTRPIDIYNARAVIHVDSDMCGICLPAEPQIGGYIITVCQRCLSVCDPSVSVEFDKWLEQFGLVRNFGYSILNSLRRCRDYNGLLPIGSTFSYPLSAYLRLLKEQGVCGNLVDAVTQSYKHILGCAPACAVDDAVRNYFNNLDKVSFVEGSGGSQVQHVISCFHGLSQMGAARGWNEWTVINNTKDWVSGKEEEPESVLFQDTLVGRWVSEWCIGLRSKMEQKQTFEVFTTDLMKWATSGGAPASDVVTSSGVERVRSKWAWGYSNMQDGRNLYETARGYPLVAKVALKEESKTRTIITTPMSSYLRQCYILYVLGNPRFLDSTIGSQEHVQRLGRRRYKDYVCVDASKFDHSVSKRFIVQFWNCLLRTIESSVGPCTITELIRDELLELEQLVVDVFGEMVPYQGGLLSGWKMTSFFGSMKSALLCEWLNVKMGKAMQYVVQGDDIIMLSDSYVDKDTVCRLCGQFGITTNPNKTTVSDVGEFLKYRYGPDRISAYPARSVRSLYFANPWLDPHVDVSLSTTLTKWYTLASRLSVSLNSSGVAREVIRMGVRDAMRWSGGRITGQQMRELLRTPTNAGGLGLLETVPRLTARSIRILQPPGYRDTYESQLLQTLGVLPRKHRMETRTMTRDITLDLVRATNMCHHRTEISRIDIEPTCNTFKTLLEMYLSKVDNVNVRLVYNSCVGSADAKVHDDRLYPRYLRRTRDFMQRIRHVMFPESVTVPDSLYADARYDSRYLKRVVAATSAIILSARTMTKAKMCGLAIVVAVKYTKTNFIYHSK</sequence>
<evidence type="ECO:0000256" key="4">
    <source>
        <dbReference type="ARBA" id="ARBA00022695"/>
    </source>
</evidence>
<evidence type="ECO:0000259" key="6">
    <source>
        <dbReference type="PROSITE" id="PS50507"/>
    </source>
</evidence>
<name>A0A1C9U5D6_9VIRU</name>
<accession>A0A1C9U5D6</accession>
<evidence type="ECO:0000256" key="1">
    <source>
        <dbReference type="ARBA" id="ARBA00012494"/>
    </source>
</evidence>
<dbReference type="EC" id="2.7.7.48" evidence="1"/>
<reference evidence="7" key="1">
    <citation type="journal article" date="2016" name="Virology">
        <title>West African Anopheles gambiae mosquitoes harbor a taxonomically diverse virome including new insect-specific flaviviruses, mononegaviruses, and totiviruses.</title>
        <authorList>
            <person name="Fauver J.R."/>
            <person name="Grubaugh N.D."/>
            <person name="Krajacich B.J."/>
            <person name="Weger-Lucarelli J."/>
            <person name="Lakin S.M."/>
            <person name="Fakoli L.S. Jr"/>
            <person name="Bolay F.K."/>
            <person name="Diclaro J.W. Jr"/>
            <person name="Dabire K.R."/>
            <person name="Foy B.D."/>
            <person name="Brackney D.E."/>
            <person name="Ebel G.D."/>
            <person name="Stenglein M.D."/>
        </authorList>
    </citation>
    <scope>NUCLEOTIDE SEQUENCE</scope>
</reference>
<keyword evidence="5" id="KW-0693">Viral RNA replication</keyword>
<keyword evidence="3" id="KW-0808">Transferase</keyword>
<dbReference type="PROSITE" id="PS50507">
    <property type="entry name" value="RDRP_SSRNA_POS"/>
    <property type="match status" value="1"/>
</dbReference>
<keyword evidence="2" id="KW-0696">RNA-directed RNA polymerase</keyword>
<dbReference type="GO" id="GO:0039694">
    <property type="term" value="P:viral RNA genome replication"/>
    <property type="evidence" value="ECO:0007669"/>
    <property type="project" value="InterPro"/>
</dbReference>
<dbReference type="InterPro" id="IPR007094">
    <property type="entry name" value="RNA-dir_pol_PSvirus"/>
</dbReference>
<dbReference type="EMBL" id="KX148550">
    <property type="protein sequence ID" value="AOR51364.1"/>
    <property type="molecule type" value="Genomic_RNA"/>
</dbReference>
<evidence type="ECO:0000313" key="7">
    <source>
        <dbReference type="EMBL" id="AOR51364.1"/>
    </source>
</evidence>
<evidence type="ECO:0000256" key="2">
    <source>
        <dbReference type="ARBA" id="ARBA00022484"/>
    </source>
</evidence>
<dbReference type="SUPFAM" id="SSF56672">
    <property type="entry name" value="DNA/RNA polymerases"/>
    <property type="match status" value="1"/>
</dbReference>
<dbReference type="GO" id="GO:0003968">
    <property type="term" value="F:RNA-directed RNA polymerase activity"/>
    <property type="evidence" value="ECO:0007669"/>
    <property type="project" value="UniProtKB-KW"/>
</dbReference>
<protein>
    <recommendedName>
        <fullName evidence="1">RNA-directed RNA polymerase</fullName>
        <ecNumber evidence="1">2.7.7.48</ecNumber>
    </recommendedName>
</protein>
<reference evidence="7" key="2">
    <citation type="submission" date="2016-04" db="EMBL/GenBank/DDBJ databases">
        <authorList>
            <person name="Evans L.H."/>
            <person name="Alamgir A."/>
            <person name="Owens N."/>
            <person name="Weber N.D."/>
            <person name="Virtaneva K."/>
            <person name="Barbian K."/>
            <person name="Babar A."/>
            <person name="Rosenke K."/>
        </authorList>
    </citation>
    <scope>NUCLEOTIDE SEQUENCE</scope>
</reference>
<evidence type="ECO:0000256" key="5">
    <source>
        <dbReference type="ARBA" id="ARBA00022953"/>
    </source>
</evidence>
<dbReference type="GO" id="GO:0003723">
    <property type="term" value="F:RNA binding"/>
    <property type="evidence" value="ECO:0007669"/>
    <property type="project" value="InterPro"/>
</dbReference>
<dbReference type="Pfam" id="PF00680">
    <property type="entry name" value="RdRP_1"/>
    <property type="match status" value="1"/>
</dbReference>
<dbReference type="InterPro" id="IPR001205">
    <property type="entry name" value="RNA-dir_pol_C"/>
</dbReference>
<evidence type="ECO:0000256" key="3">
    <source>
        <dbReference type="ARBA" id="ARBA00022679"/>
    </source>
</evidence>
<keyword evidence="4" id="KW-0548">Nucleotidyltransferase</keyword>
<dbReference type="InterPro" id="IPR043502">
    <property type="entry name" value="DNA/RNA_pol_sf"/>
</dbReference>